<keyword evidence="1" id="KW-0732">Signal</keyword>
<dbReference type="CDD" id="cd03143">
    <property type="entry name" value="A4_beta-galactosidase_middle_domain"/>
    <property type="match status" value="1"/>
</dbReference>
<dbReference type="EMBL" id="QRDZ01000059">
    <property type="protein sequence ID" value="RED51972.1"/>
    <property type="molecule type" value="Genomic_DNA"/>
</dbReference>
<keyword evidence="3" id="KW-1185">Reference proteome</keyword>
<dbReference type="OrthoDB" id="9761519at2"/>
<dbReference type="InterPro" id="IPR029062">
    <property type="entry name" value="Class_I_gatase-like"/>
</dbReference>
<dbReference type="PANTHER" id="PTHR36848:SF2">
    <property type="entry name" value="SECRETED PROTEIN"/>
    <property type="match status" value="1"/>
</dbReference>
<dbReference type="Pfam" id="PF17132">
    <property type="entry name" value="Glyco_hydro_106"/>
    <property type="match status" value="2"/>
</dbReference>
<evidence type="ECO:0000256" key="1">
    <source>
        <dbReference type="SAM" id="SignalP"/>
    </source>
</evidence>
<gene>
    <name evidence="2" type="ORF">DFP98_15921</name>
</gene>
<dbReference type="AlphaFoldDB" id="A0A3D9HR56"/>
<dbReference type="Proteomes" id="UP000256977">
    <property type="component" value="Unassembled WGS sequence"/>
</dbReference>
<accession>A0A3D9HR56</accession>
<organism evidence="2 3">
    <name type="scientific">Cohnella phaseoli</name>
    <dbReference type="NCBI Taxonomy" id="456490"/>
    <lineage>
        <taxon>Bacteria</taxon>
        <taxon>Bacillati</taxon>
        <taxon>Bacillota</taxon>
        <taxon>Bacilli</taxon>
        <taxon>Bacillales</taxon>
        <taxon>Paenibacillaceae</taxon>
        <taxon>Cohnella</taxon>
    </lineage>
</organism>
<name>A0A3D9HR56_9BACL</name>
<dbReference type="RefSeq" id="WP_116065831.1">
    <property type="nucleotide sequence ID" value="NZ_QRDZ01000059.1"/>
</dbReference>
<evidence type="ECO:0000313" key="2">
    <source>
        <dbReference type="EMBL" id="RED51972.1"/>
    </source>
</evidence>
<proteinExistence type="predicted"/>
<dbReference type="InterPro" id="IPR053161">
    <property type="entry name" value="Ulvan_degrading_GH"/>
</dbReference>
<feature type="signal peptide" evidence="1">
    <location>
        <begin position="1"/>
        <end position="22"/>
    </location>
</feature>
<dbReference type="PANTHER" id="PTHR36848">
    <property type="entry name" value="DNA-BINDING PROTEIN (PUTATIVE SECRETED PROTEIN)-RELATED"/>
    <property type="match status" value="1"/>
</dbReference>
<feature type="chain" id="PRO_5039313049" evidence="1">
    <location>
        <begin position="23"/>
        <end position="765"/>
    </location>
</feature>
<dbReference type="Gene3D" id="3.40.50.880">
    <property type="match status" value="1"/>
</dbReference>
<comment type="caution">
    <text evidence="2">The sequence shown here is derived from an EMBL/GenBank/DDBJ whole genome shotgun (WGS) entry which is preliminary data.</text>
</comment>
<reference evidence="2 3" key="1">
    <citation type="submission" date="2018-07" db="EMBL/GenBank/DDBJ databases">
        <title>Genomic Encyclopedia of Type Strains, Phase III (KMG-III): the genomes of soil and plant-associated and newly described type strains.</title>
        <authorList>
            <person name="Whitman W."/>
        </authorList>
    </citation>
    <scope>NUCLEOTIDE SEQUENCE [LARGE SCALE GENOMIC DNA]</scope>
    <source>
        <strain evidence="2 3">CECT 7287</strain>
    </source>
</reference>
<sequence length="765" mass="84759">MDKRKALATGCAALAVAAVVTAGAVKWVKTEGAGGKEAGTGNVSYEARALGSKTFDEEAFRDPDVKYRPLRILHESVHSGVIKKLKDLGYGGLVTNVEYKPFSMYLQAPDYWRMLKQNVSYAIDTLGLRVWLYDELGWPSGAAGGLVLKERPDLEAQGLAVVTEETKGGGEIEIVHPQGHGSVVSAVAYRGTESTFEPESLVDLTASLDEGGSLKWKPADDESWVVFYFVQKPFYEGTHAAFNWFEQRRYPNLLEEETAAKFVEVTHEQYRREVGEYFGSGIEAFFTDEPSLLGTYFTDEPPVKPVTKDEPDPDFPLLLTLNWGNRLAEQFRERRGYDLLLNLPLLVTGDGEKALRTRWDYYRTLSETLGDSYFGTLEKFGDDYGVASSGHLLLEENLYHQAVFEGDLIQLYRRMHIPGIDMLTSYPEQAKDWGVTVAKLASSAASLYGRERVMSEISSAFDAEDGGLRGRLGAAAVQYAYGVDTFNSYYRHETMSDEDNRAFTDYLGRIGYMLDGGASDAKLAVYYPIESVWARTLPPMTLHAKDFAREAVALSDNFKQVSLKLVERQADFDYIDSTALLESKADKSGWIVPGGKRYEALLIPSIDVLDTEAMDRLEEIADAGTTLIVQGDGPSVAETGADSGKLVERFRRLLQRDNVRRANGADEAAEAASRAFAPAIELSSAEPSIVARTQRFADSSAFLFVNTSRESRSFQALMAATGQRVRLWNPETGEIRELSHETEGSRISAELTMEGWQAVVVTVEP</sequence>
<protein>
    <submittedName>
        <fullName evidence="2">Alpha-L-rhamnosidase-like protein</fullName>
    </submittedName>
</protein>
<evidence type="ECO:0000313" key="3">
    <source>
        <dbReference type="Proteomes" id="UP000256977"/>
    </source>
</evidence>